<evidence type="ECO:0000256" key="5">
    <source>
        <dbReference type="ARBA" id="ARBA00022692"/>
    </source>
</evidence>
<evidence type="ECO:0000313" key="10">
    <source>
        <dbReference type="EMBL" id="MBU2664222.1"/>
    </source>
</evidence>
<keyword evidence="3" id="KW-0813">Transport</keyword>
<feature type="transmembrane region" description="Helical" evidence="8">
    <location>
        <begin position="311"/>
        <end position="330"/>
    </location>
</feature>
<protein>
    <submittedName>
        <fullName evidence="10">Bcr/CflA family efflux MFS transporter</fullName>
    </submittedName>
</protein>
<feature type="transmembrane region" description="Helical" evidence="8">
    <location>
        <begin position="165"/>
        <end position="185"/>
    </location>
</feature>
<dbReference type="SUPFAM" id="SSF103473">
    <property type="entry name" value="MFS general substrate transporter"/>
    <property type="match status" value="1"/>
</dbReference>
<dbReference type="InterPro" id="IPR011701">
    <property type="entry name" value="MFS"/>
</dbReference>
<evidence type="ECO:0000313" key="11">
    <source>
        <dbReference type="Proteomes" id="UP001519654"/>
    </source>
</evidence>
<sequence>MMSFLKRRPSTTALLIVTGTGALSTDTYVASLPEVQASLHTSSSTAQLTMTSCIAGMALGQLLSGPVSDARGRRGLVLTACVVFAAMSVLCALVTSGWLLVAERLVQGAAAGVAVAVGRAVVNDVWRGRQAAAMFGTLSAVGLIAPVVAPAIGGVLTATVGGWRVVFWFLAVVGVVMAVAAYTGLPETLPPERRQPGGLRQLGRRAADLLTDRSFAAPVLVQCLTMAGFFVYIGGSSFVLQEQLGISARLYTIVFATNAAAMVAASVTFRFLVIRTGPILLRRIAVVTQTTGVAALFAAALLAPGHRPPLAVVWVALAVMTAGLGMYLPANAAITQHAGRRAAGTASAFGGGLPFLAGAVTTPLTGLLGDQTVLIMSGGMALFFAAAAVAGVALRSATIDPDKAVPSPSPAEAV</sequence>
<evidence type="ECO:0000256" key="4">
    <source>
        <dbReference type="ARBA" id="ARBA00022475"/>
    </source>
</evidence>
<dbReference type="Pfam" id="PF07690">
    <property type="entry name" value="MFS_1"/>
    <property type="match status" value="1"/>
</dbReference>
<dbReference type="Gene3D" id="1.20.1720.10">
    <property type="entry name" value="Multidrug resistance protein D"/>
    <property type="match status" value="1"/>
</dbReference>
<dbReference type="PRINTS" id="PR01036">
    <property type="entry name" value="TCRTETB"/>
</dbReference>
<dbReference type="PROSITE" id="PS50850">
    <property type="entry name" value="MFS"/>
    <property type="match status" value="1"/>
</dbReference>
<gene>
    <name evidence="10" type="ORF">KOI35_12035</name>
</gene>
<dbReference type="InterPro" id="IPR036259">
    <property type="entry name" value="MFS_trans_sf"/>
</dbReference>
<dbReference type="PANTHER" id="PTHR42718">
    <property type="entry name" value="MAJOR FACILITATOR SUPERFAMILY MULTIDRUG TRANSPORTER MFSC"/>
    <property type="match status" value="1"/>
</dbReference>
<feature type="transmembrane region" description="Helical" evidence="8">
    <location>
        <begin position="76"/>
        <end position="99"/>
    </location>
</feature>
<keyword evidence="6 8" id="KW-1133">Transmembrane helix</keyword>
<feature type="transmembrane region" description="Helical" evidence="8">
    <location>
        <begin position="373"/>
        <end position="394"/>
    </location>
</feature>
<feature type="transmembrane region" description="Helical" evidence="8">
    <location>
        <begin position="253"/>
        <end position="272"/>
    </location>
</feature>
<dbReference type="Proteomes" id="UP001519654">
    <property type="component" value="Unassembled WGS sequence"/>
</dbReference>
<evidence type="ECO:0000256" key="3">
    <source>
        <dbReference type="ARBA" id="ARBA00022448"/>
    </source>
</evidence>
<evidence type="ECO:0000256" key="2">
    <source>
        <dbReference type="ARBA" id="ARBA00006236"/>
    </source>
</evidence>
<name>A0ABS5YLB8_9ACTN</name>
<evidence type="ECO:0000256" key="7">
    <source>
        <dbReference type="ARBA" id="ARBA00023136"/>
    </source>
</evidence>
<feature type="transmembrane region" description="Helical" evidence="8">
    <location>
        <begin position="284"/>
        <end position="305"/>
    </location>
</feature>
<keyword evidence="5 8" id="KW-0812">Transmembrane</keyword>
<dbReference type="EMBL" id="JAHKKG010000004">
    <property type="protein sequence ID" value="MBU2664222.1"/>
    <property type="molecule type" value="Genomic_DNA"/>
</dbReference>
<comment type="caution">
    <text evidence="10">The sequence shown here is derived from an EMBL/GenBank/DDBJ whole genome shotgun (WGS) entry which is preliminary data.</text>
</comment>
<accession>A0ABS5YLB8</accession>
<evidence type="ECO:0000259" key="9">
    <source>
        <dbReference type="PROSITE" id="PS50850"/>
    </source>
</evidence>
<organism evidence="10 11">
    <name type="scientific">Paractinoplanes bogorensis</name>
    <dbReference type="NCBI Taxonomy" id="1610840"/>
    <lineage>
        <taxon>Bacteria</taxon>
        <taxon>Bacillati</taxon>
        <taxon>Actinomycetota</taxon>
        <taxon>Actinomycetes</taxon>
        <taxon>Micromonosporales</taxon>
        <taxon>Micromonosporaceae</taxon>
        <taxon>Paractinoplanes</taxon>
    </lineage>
</organism>
<keyword evidence="7 8" id="KW-0472">Membrane</keyword>
<evidence type="ECO:0000256" key="8">
    <source>
        <dbReference type="SAM" id="Phobius"/>
    </source>
</evidence>
<keyword evidence="4" id="KW-1003">Cell membrane</keyword>
<dbReference type="PANTHER" id="PTHR42718:SF9">
    <property type="entry name" value="MAJOR FACILITATOR SUPERFAMILY MULTIDRUG TRANSPORTER MFSC"/>
    <property type="match status" value="1"/>
</dbReference>
<evidence type="ECO:0000256" key="6">
    <source>
        <dbReference type="ARBA" id="ARBA00022989"/>
    </source>
</evidence>
<dbReference type="RefSeq" id="WP_215786663.1">
    <property type="nucleotide sequence ID" value="NZ_JAHKKG010000004.1"/>
</dbReference>
<comment type="subcellular location">
    <subcellularLocation>
        <location evidence="1">Cell membrane</location>
        <topology evidence="1">Multi-pass membrane protein</topology>
    </subcellularLocation>
</comment>
<feature type="transmembrane region" description="Helical" evidence="8">
    <location>
        <begin position="105"/>
        <end position="122"/>
    </location>
</feature>
<comment type="similarity">
    <text evidence="2">Belongs to the major facilitator superfamily. Bcr/CmlA family.</text>
</comment>
<evidence type="ECO:0000256" key="1">
    <source>
        <dbReference type="ARBA" id="ARBA00004651"/>
    </source>
</evidence>
<keyword evidence="11" id="KW-1185">Reference proteome</keyword>
<feature type="domain" description="Major facilitator superfamily (MFS) profile" evidence="9">
    <location>
        <begin position="1"/>
        <end position="403"/>
    </location>
</feature>
<proteinExistence type="inferred from homology"/>
<dbReference type="NCBIfam" id="TIGR00710">
    <property type="entry name" value="efflux_Bcr_CflA"/>
    <property type="match status" value="1"/>
</dbReference>
<dbReference type="InterPro" id="IPR020846">
    <property type="entry name" value="MFS_dom"/>
</dbReference>
<feature type="transmembrane region" description="Helical" evidence="8">
    <location>
        <begin position="342"/>
        <end position="361"/>
    </location>
</feature>
<feature type="transmembrane region" description="Helical" evidence="8">
    <location>
        <begin position="46"/>
        <end position="64"/>
    </location>
</feature>
<reference evidence="10 11" key="1">
    <citation type="submission" date="2021-06" db="EMBL/GenBank/DDBJ databases">
        <title>Actinoplanes lichenicola sp. nov., and Actinoplanes ovalisporus sp. nov., isolated from lichen in Thailand.</title>
        <authorList>
            <person name="Saeng-In P."/>
            <person name="Kanchanasin P."/>
            <person name="Yuki M."/>
            <person name="Kudo T."/>
            <person name="Ohkuma M."/>
            <person name="Phongsopitanun W."/>
            <person name="Tanasupawat S."/>
        </authorList>
    </citation>
    <scope>NUCLEOTIDE SEQUENCE [LARGE SCALE GENOMIC DNA]</scope>
    <source>
        <strain evidence="10 11">NBRC 110975</strain>
    </source>
</reference>
<feature type="transmembrane region" description="Helical" evidence="8">
    <location>
        <begin position="214"/>
        <end position="233"/>
    </location>
</feature>
<feature type="transmembrane region" description="Helical" evidence="8">
    <location>
        <begin position="134"/>
        <end position="153"/>
    </location>
</feature>
<dbReference type="InterPro" id="IPR004812">
    <property type="entry name" value="Efflux_drug-R_Bcr/CmlA"/>
</dbReference>